<feature type="compositionally biased region" description="Polar residues" evidence="2">
    <location>
        <begin position="157"/>
        <end position="180"/>
    </location>
</feature>
<evidence type="ECO:0000313" key="8">
    <source>
        <dbReference type="Proteomes" id="UP000014148"/>
    </source>
</evidence>
<evidence type="ECO:0000256" key="2">
    <source>
        <dbReference type="SAM" id="MobiDB-lite"/>
    </source>
</evidence>
<dbReference type="NCBIfam" id="TIGR03715">
    <property type="entry name" value="KxYKxGKxW"/>
    <property type="match status" value="1"/>
</dbReference>
<evidence type="ECO:0000313" key="6">
    <source>
        <dbReference type="EMBL" id="EOT67058.1"/>
    </source>
</evidence>
<feature type="domain" description="DUF5648" evidence="4">
    <location>
        <begin position="207"/>
        <end position="335"/>
    </location>
</feature>
<dbReference type="AlphaFoldDB" id="R2NTI8"/>
<dbReference type="PATRIC" id="fig|1158601.3.peg.3371"/>
<dbReference type="eggNOG" id="COG3757">
    <property type="taxonomic scope" value="Bacteria"/>
</dbReference>
<organism evidence="5 7">
    <name type="scientific">Enterococcus malodoratus ATCC 43197</name>
    <dbReference type="NCBI Taxonomy" id="1158601"/>
    <lineage>
        <taxon>Bacteria</taxon>
        <taxon>Bacillati</taxon>
        <taxon>Bacillota</taxon>
        <taxon>Bacilli</taxon>
        <taxon>Lactobacillales</taxon>
        <taxon>Enterococcaceae</taxon>
        <taxon>Enterococcus</taxon>
    </lineage>
</organism>
<evidence type="ECO:0000313" key="7">
    <source>
        <dbReference type="Proteomes" id="UP000013783"/>
    </source>
</evidence>
<evidence type="ECO:0000259" key="3">
    <source>
        <dbReference type="Pfam" id="PF13529"/>
    </source>
</evidence>
<dbReference type="InterPro" id="IPR043708">
    <property type="entry name" value="DUF5648"/>
</dbReference>
<evidence type="ECO:0000259" key="4">
    <source>
        <dbReference type="Pfam" id="PF18885"/>
    </source>
</evidence>
<name>R2NTI8_9ENTE</name>
<dbReference type="STRING" id="71451.RV07_GL002286"/>
<evidence type="ECO:0000313" key="5">
    <source>
        <dbReference type="EMBL" id="EOH74328.1"/>
    </source>
</evidence>
<reference evidence="5 7" key="1">
    <citation type="submission" date="2013-02" db="EMBL/GenBank/DDBJ databases">
        <title>The Genome Sequence of Enterococcus malodoratus ATCC_43197.</title>
        <authorList>
            <consortium name="The Broad Institute Genome Sequencing Platform"/>
            <consortium name="The Broad Institute Genome Sequencing Center for Infectious Disease"/>
            <person name="Earl A.M."/>
            <person name="Gilmore M.S."/>
            <person name="Lebreton F."/>
            <person name="Walker B."/>
            <person name="Young S.K."/>
            <person name="Zeng Q."/>
            <person name="Gargeya S."/>
            <person name="Fitzgerald M."/>
            <person name="Haas B."/>
            <person name="Abouelleil A."/>
            <person name="Alvarado L."/>
            <person name="Arachchi H.M."/>
            <person name="Berlin A.M."/>
            <person name="Chapman S.B."/>
            <person name="Dewar J."/>
            <person name="Goldberg J."/>
            <person name="Griggs A."/>
            <person name="Gujja S."/>
            <person name="Hansen M."/>
            <person name="Howarth C."/>
            <person name="Imamovic A."/>
            <person name="Larimer J."/>
            <person name="McCowan C."/>
            <person name="Murphy C."/>
            <person name="Neiman D."/>
            <person name="Pearson M."/>
            <person name="Priest M."/>
            <person name="Roberts A."/>
            <person name="Saif S."/>
            <person name="Shea T."/>
            <person name="Sisk P."/>
            <person name="Sykes S."/>
            <person name="Wortman J."/>
            <person name="Nusbaum C."/>
            <person name="Birren B."/>
        </authorList>
    </citation>
    <scope>NUCLEOTIDE SEQUENCE [LARGE SCALE GENOMIC DNA]</scope>
    <source>
        <strain evidence="5 7">ATCC 43197</strain>
    </source>
</reference>
<accession>R2NTI8</accession>
<feature type="domain" description="Peptidase C39-like" evidence="3">
    <location>
        <begin position="348"/>
        <end position="500"/>
    </location>
</feature>
<feature type="compositionally biased region" description="Low complexity" evidence="2">
    <location>
        <begin position="181"/>
        <end position="192"/>
    </location>
</feature>
<gene>
    <name evidence="6" type="ORF">I585_02579</name>
    <name evidence="5" type="ORF">UAI_03397</name>
</gene>
<dbReference type="Pfam" id="PF19258">
    <property type="entry name" value="KxYKxGKxW_sig"/>
    <property type="match status" value="1"/>
</dbReference>
<feature type="region of interest" description="Disordered" evidence="2">
    <location>
        <begin position="58"/>
        <end position="192"/>
    </location>
</feature>
<dbReference type="Pfam" id="PF13529">
    <property type="entry name" value="Peptidase_C39_2"/>
    <property type="match status" value="1"/>
</dbReference>
<dbReference type="PANTHER" id="PTHR37806:SF1">
    <property type="entry name" value="PEPTIDASE C39-LIKE DOMAIN-CONTAINING PROTEIN"/>
    <property type="match status" value="1"/>
</dbReference>
<dbReference type="InterPro" id="IPR022263">
    <property type="entry name" value="KxYKxGKxW"/>
</dbReference>
<dbReference type="Pfam" id="PF18885">
    <property type="entry name" value="DUF5648"/>
    <property type="match status" value="1"/>
</dbReference>
<sequence length="525" mass="58041">MEKKRFKMYKKGKSWVIAPIIFLGILVATDLAVDKNEAYAAVETAQIQQVAEDVPIESTTNEAVEQPVGGESETSHEDLVISDQTKSVEENEPQPVVTEQPETTVNAEAKKDIEPDKEIDKEIQAPKEAVTEVSTEEVADETVSTESTVEDSKAETTSDSENTPEAPTNDSTKAVENQTVQSSNKAATQSSAATARSAAAKAAKIAIYRVYNPNSGEHLHTMNAGERDYLVRLGWRNEGISMYVDGTGNQLYRLYNPNSGEHFYTLVAGERDNLKKHGWRYEGIAWKTPKTGQPMYRVFNPNARGAGSHHYTMLVSERNDLVKRGWRNEGIAWYTAGGSQSVASYVLLNAPYINQNSAGFPMGCEAASLLQALQQKGYAKNYNLKNFIKEMPMSPNNNPNNGFSGRPDVIKPNIYHSIYAKPLTQWGNKYGKVADISGSSVETLKDELRKGNPVVVYVTGNYASPRYGKYWWGTGIDNAHVVTLDGFNESNNTYHISDPNSGKYWVSASKFEASYNLRKSAVVVR</sequence>
<dbReference type="PANTHER" id="PTHR37806">
    <property type="entry name" value="LMO0724 PROTEIN"/>
    <property type="match status" value="1"/>
</dbReference>
<dbReference type="Proteomes" id="UP000013783">
    <property type="component" value="Unassembled WGS sequence"/>
</dbReference>
<feature type="compositionally biased region" description="Basic and acidic residues" evidence="2">
    <location>
        <begin position="108"/>
        <end position="125"/>
    </location>
</feature>
<dbReference type="Gene3D" id="3.90.70.10">
    <property type="entry name" value="Cysteine proteinases"/>
    <property type="match status" value="1"/>
</dbReference>
<dbReference type="Proteomes" id="UP000014148">
    <property type="component" value="Unassembled WGS sequence"/>
</dbReference>
<keyword evidence="8" id="KW-1185">Reference proteome</keyword>
<dbReference type="InterPro" id="IPR039564">
    <property type="entry name" value="Peptidase_C39-like"/>
</dbReference>
<dbReference type="EMBL" id="AJAK01000022">
    <property type="protein sequence ID" value="EOH74328.1"/>
    <property type="molecule type" value="Genomic_DNA"/>
</dbReference>
<comment type="caution">
    <text evidence="5">The sequence shown here is derived from an EMBL/GenBank/DDBJ whole genome shotgun (WGS) entry which is preliminary data.</text>
</comment>
<keyword evidence="1" id="KW-0732">Signal</keyword>
<protein>
    <submittedName>
        <fullName evidence="5">KxYKxGKxW signal peptide</fullName>
    </submittedName>
</protein>
<dbReference type="eggNOG" id="COG4990">
    <property type="taxonomic scope" value="Bacteria"/>
</dbReference>
<reference evidence="6 8" key="2">
    <citation type="submission" date="2013-03" db="EMBL/GenBank/DDBJ databases">
        <title>The Genome Sequence of Enterococcus malodoratus ATCC_43197 (PacBio/Illumina hybrid assembly).</title>
        <authorList>
            <consortium name="The Broad Institute Genomics Platform"/>
            <consortium name="The Broad Institute Genome Sequencing Center for Infectious Disease"/>
            <person name="Earl A."/>
            <person name="Russ C."/>
            <person name="Gilmore M."/>
            <person name="Surin D."/>
            <person name="Walker B."/>
            <person name="Young S."/>
            <person name="Zeng Q."/>
            <person name="Gargeya S."/>
            <person name="Fitzgerald M."/>
            <person name="Haas B."/>
            <person name="Abouelleil A."/>
            <person name="Allen A.W."/>
            <person name="Alvarado L."/>
            <person name="Arachchi H.M."/>
            <person name="Berlin A.M."/>
            <person name="Chapman S.B."/>
            <person name="Gainer-Dewar J."/>
            <person name="Goldberg J."/>
            <person name="Griggs A."/>
            <person name="Gujja S."/>
            <person name="Hansen M."/>
            <person name="Howarth C."/>
            <person name="Imamovic A."/>
            <person name="Ireland A."/>
            <person name="Larimer J."/>
            <person name="McCowan C."/>
            <person name="Murphy C."/>
            <person name="Pearson M."/>
            <person name="Poon T.W."/>
            <person name="Priest M."/>
            <person name="Roberts A."/>
            <person name="Saif S."/>
            <person name="Shea T."/>
            <person name="Sisk P."/>
            <person name="Sykes S."/>
            <person name="Wortman J."/>
            <person name="Nusbaum C."/>
            <person name="Birren B."/>
        </authorList>
    </citation>
    <scope>NUCLEOTIDE SEQUENCE [LARGE SCALE GENOMIC DNA]</scope>
    <source>
        <strain evidence="6 8">ATCC 43197</strain>
    </source>
</reference>
<dbReference type="EMBL" id="ASWA01000003">
    <property type="protein sequence ID" value="EOT67058.1"/>
    <property type="molecule type" value="Genomic_DNA"/>
</dbReference>
<proteinExistence type="predicted"/>
<evidence type="ECO:0000256" key="1">
    <source>
        <dbReference type="ARBA" id="ARBA00022729"/>
    </source>
</evidence>
<dbReference type="RefSeq" id="WP_010742195.1">
    <property type="nucleotide sequence ID" value="NZ_KB946251.1"/>
</dbReference>